<feature type="domain" description="GFO/IDH/MocA-like oxidoreductase" evidence="2">
    <location>
        <begin position="128"/>
        <end position="252"/>
    </location>
</feature>
<dbReference type="InterPro" id="IPR052515">
    <property type="entry name" value="Gfo/Idh/MocA_Oxidoreductase"/>
</dbReference>
<reference evidence="4" key="1">
    <citation type="journal article" date="2019" name="Int. J. Syst. Evol. Microbiol.">
        <title>The Global Catalogue of Microorganisms (GCM) 10K type strain sequencing project: providing services to taxonomists for standard genome sequencing and annotation.</title>
        <authorList>
            <consortium name="The Broad Institute Genomics Platform"/>
            <consortium name="The Broad Institute Genome Sequencing Center for Infectious Disease"/>
            <person name="Wu L."/>
            <person name="Ma J."/>
        </authorList>
    </citation>
    <scope>NUCLEOTIDE SEQUENCE [LARGE SCALE GENOMIC DNA]</scope>
    <source>
        <strain evidence="4">ICMP 6774ER</strain>
    </source>
</reference>
<name>A0ABW4SWC0_9ACTN</name>
<dbReference type="Proteomes" id="UP001597368">
    <property type="component" value="Unassembled WGS sequence"/>
</dbReference>
<evidence type="ECO:0000313" key="4">
    <source>
        <dbReference type="Proteomes" id="UP001597368"/>
    </source>
</evidence>
<dbReference type="InterPro" id="IPR055170">
    <property type="entry name" value="GFO_IDH_MocA-like_dom"/>
</dbReference>
<protein>
    <submittedName>
        <fullName evidence="3">Gfo/Idh/MocA family protein</fullName>
    </submittedName>
</protein>
<dbReference type="SUPFAM" id="SSF51735">
    <property type="entry name" value="NAD(P)-binding Rossmann-fold domains"/>
    <property type="match status" value="1"/>
</dbReference>
<dbReference type="EMBL" id="JBHUFV010000033">
    <property type="protein sequence ID" value="MFD1933796.1"/>
    <property type="molecule type" value="Genomic_DNA"/>
</dbReference>
<evidence type="ECO:0000313" key="3">
    <source>
        <dbReference type="EMBL" id="MFD1933796.1"/>
    </source>
</evidence>
<evidence type="ECO:0000259" key="2">
    <source>
        <dbReference type="Pfam" id="PF22725"/>
    </source>
</evidence>
<dbReference type="RefSeq" id="WP_379573835.1">
    <property type="nucleotide sequence ID" value="NZ_JBHUFV010000033.1"/>
</dbReference>
<dbReference type="PANTHER" id="PTHR43249:SF1">
    <property type="entry name" value="D-GLUCOSIDE 3-DEHYDROGENASE"/>
    <property type="match status" value="1"/>
</dbReference>
<proteinExistence type="predicted"/>
<dbReference type="Gene3D" id="3.40.50.720">
    <property type="entry name" value="NAD(P)-binding Rossmann-like Domain"/>
    <property type="match status" value="1"/>
</dbReference>
<dbReference type="InterPro" id="IPR036291">
    <property type="entry name" value="NAD(P)-bd_dom_sf"/>
</dbReference>
<dbReference type="SUPFAM" id="SSF55347">
    <property type="entry name" value="Glyceraldehyde-3-phosphate dehydrogenase-like, C-terminal domain"/>
    <property type="match status" value="1"/>
</dbReference>
<dbReference type="Gene3D" id="3.30.360.10">
    <property type="entry name" value="Dihydrodipicolinate Reductase, domain 2"/>
    <property type="match status" value="1"/>
</dbReference>
<organism evidence="3 4">
    <name type="scientific">Nonomuraea mangrovi</name>
    <dbReference type="NCBI Taxonomy" id="2316207"/>
    <lineage>
        <taxon>Bacteria</taxon>
        <taxon>Bacillati</taxon>
        <taxon>Actinomycetota</taxon>
        <taxon>Actinomycetes</taxon>
        <taxon>Streptosporangiales</taxon>
        <taxon>Streptosporangiaceae</taxon>
        <taxon>Nonomuraea</taxon>
    </lineage>
</organism>
<accession>A0ABW4SWC0</accession>
<comment type="caution">
    <text evidence="3">The sequence shown here is derived from an EMBL/GenBank/DDBJ whole genome shotgun (WGS) entry which is preliminary data.</text>
</comment>
<dbReference type="Pfam" id="PF22725">
    <property type="entry name" value="GFO_IDH_MocA_C3"/>
    <property type="match status" value="1"/>
</dbReference>
<gene>
    <name evidence="3" type="ORF">ACFSKW_20240</name>
</gene>
<keyword evidence="4" id="KW-1185">Reference proteome</keyword>
<dbReference type="Pfam" id="PF01408">
    <property type="entry name" value="GFO_IDH_MocA"/>
    <property type="match status" value="1"/>
</dbReference>
<dbReference type="PANTHER" id="PTHR43249">
    <property type="entry name" value="UDP-N-ACETYL-2-AMINO-2-DEOXY-D-GLUCURONATE OXIDASE"/>
    <property type="match status" value="1"/>
</dbReference>
<sequence>MRFGIVGCGVIGALHGRLIASMEGTAELAAVADTDRERATRLAAEHGVDAHGDPAELYGRDDIEAVVVCLPSGLHADAAVPALRAGKHVVIEKPIDITLEAADRIIAAERESGRTVTVISQRRFEPSFRQVGAAVAAGELGRLTSGTAEVTLWRPQSYYDSGGWRGTWALDGGGALMNQGVHVVDLMLALLGPAQEVSAYAGLLAHEGIEVEDTAAAVVRFAGGALGRLFATTAAHGGNSVRVSVHGDAGHAVVENEVITAFRVGEDDRAEPEPPARLGAAAHRLQLEDFVAAVREGRAPEVTSADGRAALALVLAVYESARTGVSVKPG</sequence>
<dbReference type="InterPro" id="IPR000683">
    <property type="entry name" value="Gfo/Idh/MocA-like_OxRdtase_N"/>
</dbReference>
<feature type="domain" description="Gfo/Idh/MocA-like oxidoreductase N-terminal" evidence="1">
    <location>
        <begin position="1"/>
        <end position="118"/>
    </location>
</feature>
<evidence type="ECO:0000259" key="1">
    <source>
        <dbReference type="Pfam" id="PF01408"/>
    </source>
</evidence>